<reference evidence="15 16" key="1">
    <citation type="journal article" date="2013" name="Genome Biol.">
        <title>Genome of Acanthamoeba castellanii highlights extensive lateral gene transfer and early evolution of tyrosine kinase signaling.</title>
        <authorList>
            <person name="Clarke M."/>
            <person name="Lohan A.J."/>
            <person name="Liu B."/>
            <person name="Lagkouvardos I."/>
            <person name="Roy S."/>
            <person name="Zafar N."/>
            <person name="Bertelli C."/>
            <person name="Schilde C."/>
            <person name="Kianianmomeni A."/>
            <person name="Burglin T.R."/>
            <person name="Frech C."/>
            <person name="Turcotte B."/>
            <person name="Kopec K.O."/>
            <person name="Synnott J.M."/>
            <person name="Choo C."/>
            <person name="Paponov I."/>
            <person name="Finkler A."/>
            <person name="Soon Heng Tan C."/>
            <person name="Hutchins A.P."/>
            <person name="Weinmeier T."/>
            <person name="Rattei T."/>
            <person name="Chu J.S."/>
            <person name="Gimenez G."/>
            <person name="Irimia M."/>
            <person name="Rigden D.J."/>
            <person name="Fitzpatrick D.A."/>
            <person name="Lorenzo-Morales J."/>
            <person name="Bateman A."/>
            <person name="Chiu C.H."/>
            <person name="Tang P."/>
            <person name="Hegemann P."/>
            <person name="Fromm H."/>
            <person name="Raoult D."/>
            <person name="Greub G."/>
            <person name="Miranda-Saavedra D."/>
            <person name="Chen N."/>
            <person name="Nash P."/>
            <person name="Ginger M.L."/>
            <person name="Horn M."/>
            <person name="Schaap P."/>
            <person name="Caler L."/>
            <person name="Loftus B."/>
        </authorList>
    </citation>
    <scope>NUCLEOTIDE SEQUENCE [LARGE SCALE GENOMIC DNA]</scope>
    <source>
        <strain evidence="15 16">Neff</strain>
    </source>
</reference>
<dbReference type="FunFam" id="1.10.1040.10:FF:000006">
    <property type="entry name" value="3-hydroxyisobutyrate dehydrogenase"/>
    <property type="match status" value="1"/>
</dbReference>
<evidence type="ECO:0000256" key="7">
    <source>
        <dbReference type="ARBA" id="ARBA00023002"/>
    </source>
</evidence>
<organism evidence="15 16">
    <name type="scientific">Acanthamoeba castellanii (strain ATCC 30010 / Neff)</name>
    <dbReference type="NCBI Taxonomy" id="1257118"/>
    <lineage>
        <taxon>Eukaryota</taxon>
        <taxon>Amoebozoa</taxon>
        <taxon>Discosea</taxon>
        <taxon>Longamoebia</taxon>
        <taxon>Centramoebida</taxon>
        <taxon>Acanthamoebidae</taxon>
        <taxon>Acanthamoeba</taxon>
    </lineage>
</organism>
<proteinExistence type="inferred from homology"/>
<keyword evidence="7 12" id="KW-0560">Oxidoreductase</keyword>
<comment type="similarity">
    <text evidence="3">Belongs to the HIBADH-related family. 3-hydroxyisobutyrate dehydrogenase subfamily.</text>
</comment>
<evidence type="ECO:0000256" key="9">
    <source>
        <dbReference type="ARBA" id="ARBA00023128"/>
    </source>
</evidence>
<sequence length="338" mass="34849">MQQSRRFSSLAALSAVRGTTATTSGRISFALRCYSTGDKKPVGFIGLGNMGGFMAQNILKAGYPLVVFDVNKGAVERLTSQGAKAAATPREVASQVHQLVTMLPSSPHVQEVYTSENGIFNGIKEGSLLIDASTIEPAVARGVIAKAAEHKVTMVDAPVSGGVGGAEKGTLTFMVGGSQEEFDRAKPLLSVMGKNIVLCGGAGSGQAVKICNNLVLAISMIGVSEGMNLGVKLGLEPKILAGIFNTSSARCWSSDTYNPVPGVMEGVPASRGYTGGFGVDLMAKDVSLAINAAHGVKAPIPLGAVALQVYNMISTQGGGGKDFSSVFEFFNKGSAPKQ</sequence>
<keyword evidence="6" id="KW-0809">Transit peptide</keyword>
<evidence type="ECO:0000259" key="14">
    <source>
        <dbReference type="Pfam" id="PF14833"/>
    </source>
</evidence>
<dbReference type="EC" id="1.1.1.31" evidence="4 12"/>
<dbReference type="Gene3D" id="3.40.50.720">
    <property type="entry name" value="NAD(P)-binding Rossmann-like Domain"/>
    <property type="match status" value="1"/>
</dbReference>
<evidence type="ECO:0000256" key="8">
    <source>
        <dbReference type="ARBA" id="ARBA00023027"/>
    </source>
</evidence>
<evidence type="ECO:0000256" key="12">
    <source>
        <dbReference type="RuleBase" id="RU910714"/>
    </source>
</evidence>
<dbReference type="AlphaFoldDB" id="L8HDI8"/>
<evidence type="ECO:0000259" key="13">
    <source>
        <dbReference type="Pfam" id="PF03446"/>
    </source>
</evidence>
<dbReference type="GeneID" id="14924223"/>
<keyword evidence="9" id="KW-0496">Mitochondrion</keyword>
<evidence type="ECO:0000256" key="6">
    <source>
        <dbReference type="ARBA" id="ARBA00022946"/>
    </source>
</evidence>
<dbReference type="UniPathway" id="UPA00362"/>
<evidence type="ECO:0000256" key="11">
    <source>
        <dbReference type="PIRSR" id="PIRSR000103-1"/>
    </source>
</evidence>
<dbReference type="InterPro" id="IPR006115">
    <property type="entry name" value="6PGDH_NADP-bd"/>
</dbReference>
<evidence type="ECO:0000256" key="1">
    <source>
        <dbReference type="ARBA" id="ARBA00004173"/>
    </source>
</evidence>
<dbReference type="SUPFAM" id="SSF51735">
    <property type="entry name" value="NAD(P)-binding Rossmann-fold domains"/>
    <property type="match status" value="1"/>
</dbReference>
<dbReference type="InterPro" id="IPR008927">
    <property type="entry name" value="6-PGluconate_DH-like_C_sf"/>
</dbReference>
<dbReference type="InterPro" id="IPR029154">
    <property type="entry name" value="HIBADH-like_NADP-bd"/>
</dbReference>
<evidence type="ECO:0000313" key="15">
    <source>
        <dbReference type="EMBL" id="ELR23250.1"/>
    </source>
</evidence>
<keyword evidence="5 12" id="KW-0101">Branched-chain amino acid catabolism</keyword>
<dbReference type="Pfam" id="PF03446">
    <property type="entry name" value="NAD_binding_2"/>
    <property type="match status" value="1"/>
</dbReference>
<dbReference type="OrthoDB" id="435038at2759"/>
<dbReference type="VEuPathDB" id="AmoebaDB:ACA1_068340"/>
<feature type="domain" description="3-hydroxyisobutyrate dehydrogenase-like NAD-binding" evidence="14">
    <location>
        <begin position="203"/>
        <end position="328"/>
    </location>
</feature>
<evidence type="ECO:0000256" key="2">
    <source>
        <dbReference type="ARBA" id="ARBA00005109"/>
    </source>
</evidence>
<dbReference type="OMA" id="MGKKVWH"/>
<dbReference type="NCBIfam" id="TIGR01692">
    <property type="entry name" value="HIBADH"/>
    <property type="match status" value="1"/>
</dbReference>
<comment type="subcellular location">
    <subcellularLocation>
        <location evidence="1">Mitochondrion</location>
    </subcellularLocation>
</comment>
<dbReference type="FunFam" id="3.40.50.720:FF:000119">
    <property type="entry name" value="3-hydroxyisobutyrate dehydrogenase"/>
    <property type="match status" value="1"/>
</dbReference>
<dbReference type="GO" id="GO:0051287">
    <property type="term" value="F:NAD binding"/>
    <property type="evidence" value="ECO:0007669"/>
    <property type="project" value="InterPro"/>
</dbReference>
<dbReference type="STRING" id="1257118.L8HDI8"/>
<dbReference type="PANTHER" id="PTHR22981:SF7">
    <property type="entry name" value="3-HYDROXYISOBUTYRATE DEHYDROGENASE, MITOCHONDRIAL"/>
    <property type="match status" value="1"/>
</dbReference>
<comment type="catalytic activity">
    <reaction evidence="10 12">
        <text>3-hydroxy-2-methylpropanoate + NAD(+) = 2-methyl-3-oxopropanoate + NADH + H(+)</text>
        <dbReference type="Rhea" id="RHEA:17681"/>
        <dbReference type="ChEBI" id="CHEBI:11805"/>
        <dbReference type="ChEBI" id="CHEBI:15378"/>
        <dbReference type="ChEBI" id="CHEBI:57540"/>
        <dbReference type="ChEBI" id="CHEBI:57700"/>
        <dbReference type="ChEBI" id="CHEBI:57945"/>
        <dbReference type="EC" id="1.1.1.31"/>
    </reaction>
</comment>
<dbReference type="Gene3D" id="1.10.1040.10">
    <property type="entry name" value="N-(1-d-carboxylethyl)-l-norvaline Dehydrogenase, domain 2"/>
    <property type="match status" value="1"/>
</dbReference>
<comment type="pathway">
    <text evidence="2 12">Amino-acid degradation; L-valine degradation.</text>
</comment>
<gene>
    <name evidence="15" type="ORF">ACA1_068340</name>
</gene>
<dbReference type="PIRSF" id="PIRSF000103">
    <property type="entry name" value="HIBADH"/>
    <property type="match status" value="1"/>
</dbReference>
<protein>
    <recommendedName>
        <fullName evidence="4 12">3-hydroxyisobutyrate dehydrogenase</fullName>
        <shortName evidence="12">HIBADH</shortName>
        <ecNumber evidence="4 12">1.1.1.31</ecNumber>
    </recommendedName>
</protein>
<dbReference type="InterPro" id="IPR011548">
    <property type="entry name" value="HIBADH"/>
</dbReference>
<dbReference type="KEGG" id="acan:ACA1_068340"/>
<dbReference type="PANTHER" id="PTHR22981">
    <property type="entry name" value="3-HYDROXYISOBUTYRATE DEHYDROGENASE-RELATED"/>
    <property type="match status" value="1"/>
</dbReference>
<keyword evidence="16" id="KW-1185">Reference proteome</keyword>
<evidence type="ECO:0000256" key="10">
    <source>
        <dbReference type="ARBA" id="ARBA00049197"/>
    </source>
</evidence>
<dbReference type="InterPro" id="IPR002204">
    <property type="entry name" value="3-OH-isobutyrate_DH-rel_CS"/>
</dbReference>
<keyword evidence="8 12" id="KW-0520">NAD</keyword>
<dbReference type="SUPFAM" id="SSF48179">
    <property type="entry name" value="6-phosphogluconate dehydrogenase C-terminal domain-like"/>
    <property type="match status" value="1"/>
</dbReference>
<dbReference type="GO" id="GO:0005739">
    <property type="term" value="C:mitochondrion"/>
    <property type="evidence" value="ECO:0007669"/>
    <property type="project" value="UniProtKB-SubCell"/>
</dbReference>
<dbReference type="InterPro" id="IPR013328">
    <property type="entry name" value="6PGD_dom2"/>
</dbReference>
<name>L8HDI8_ACACF</name>
<dbReference type="EMBL" id="KB007857">
    <property type="protein sequence ID" value="ELR23250.1"/>
    <property type="molecule type" value="Genomic_DNA"/>
</dbReference>
<dbReference type="PROSITE" id="PS00895">
    <property type="entry name" value="3_HYDROXYISOBUT_DH"/>
    <property type="match status" value="1"/>
</dbReference>
<evidence type="ECO:0000256" key="3">
    <source>
        <dbReference type="ARBA" id="ARBA00006013"/>
    </source>
</evidence>
<dbReference type="GO" id="GO:0006574">
    <property type="term" value="P:L-valine catabolic process"/>
    <property type="evidence" value="ECO:0007669"/>
    <property type="project" value="UniProtKB-UniPathway"/>
</dbReference>
<dbReference type="InterPro" id="IPR036291">
    <property type="entry name" value="NAD(P)-bd_dom_sf"/>
</dbReference>
<dbReference type="RefSeq" id="XP_004352778.1">
    <property type="nucleotide sequence ID" value="XM_004352726.1"/>
</dbReference>
<dbReference type="GO" id="GO:0008442">
    <property type="term" value="F:3-hydroxyisobutyrate dehydrogenase activity"/>
    <property type="evidence" value="ECO:0007669"/>
    <property type="project" value="UniProtKB-EC"/>
</dbReference>
<feature type="domain" description="6-phosphogluconate dehydrogenase NADP-binding" evidence="13">
    <location>
        <begin position="42"/>
        <end position="200"/>
    </location>
</feature>
<feature type="active site" evidence="11">
    <location>
        <position position="209"/>
    </location>
</feature>
<dbReference type="GO" id="GO:0050661">
    <property type="term" value="F:NADP binding"/>
    <property type="evidence" value="ECO:0007669"/>
    <property type="project" value="InterPro"/>
</dbReference>
<evidence type="ECO:0000256" key="4">
    <source>
        <dbReference type="ARBA" id="ARBA00012991"/>
    </source>
</evidence>
<evidence type="ECO:0000256" key="5">
    <source>
        <dbReference type="ARBA" id="ARBA00022456"/>
    </source>
</evidence>
<evidence type="ECO:0000313" key="16">
    <source>
        <dbReference type="Proteomes" id="UP000011083"/>
    </source>
</evidence>
<accession>L8HDI8</accession>
<dbReference type="InterPro" id="IPR015815">
    <property type="entry name" value="HIBADH-related"/>
</dbReference>
<dbReference type="Pfam" id="PF14833">
    <property type="entry name" value="NAD_binding_11"/>
    <property type="match status" value="1"/>
</dbReference>
<dbReference type="Proteomes" id="UP000011083">
    <property type="component" value="Unassembled WGS sequence"/>
</dbReference>